<dbReference type="GeneID" id="68876832"/>
<keyword evidence="4" id="KW-0547">Nucleotide-binding</keyword>
<dbReference type="CDD" id="cd01994">
    <property type="entry name" value="AANH_PF0828-like"/>
    <property type="match status" value="1"/>
</dbReference>
<reference evidence="4 6" key="1">
    <citation type="submission" date="2017-10" db="EMBL/GenBank/DDBJ databases">
        <title>Effective Description of Clostridium neonatale sp. nov. linked to necrotizing enterocolitis in neonates and a clarification of species assignable to the genus Clostridium (Prazmowski 1880) emend. Lawson and Rainey 2016.</title>
        <authorList>
            <person name="Bernard K."/>
            <person name="Burdz T."/>
            <person name="Wiebe D."/>
            <person name="Balcewich B."/>
            <person name="Alfa M."/>
            <person name="Bernier A.-M."/>
        </authorList>
    </citation>
    <scope>NUCLEOTIDE SEQUENCE [LARGE SCALE GENOMIC DNA]</scope>
    <source>
        <strain evidence="4 6">LCDC99A005</strain>
    </source>
</reference>
<dbReference type="GO" id="GO:0016740">
    <property type="term" value="F:transferase activity"/>
    <property type="evidence" value="ECO:0007669"/>
    <property type="project" value="UniProtKB-KW"/>
</dbReference>
<dbReference type="GO" id="GO:0005524">
    <property type="term" value="F:ATP binding"/>
    <property type="evidence" value="ECO:0007669"/>
    <property type="project" value="UniProtKB-KW"/>
</dbReference>
<dbReference type="STRING" id="137838.GCA_001458595_01818"/>
<dbReference type="GO" id="GO:0017183">
    <property type="term" value="P:protein histidyl modification to diphthamide"/>
    <property type="evidence" value="ECO:0007669"/>
    <property type="project" value="TreeGrafter"/>
</dbReference>
<dbReference type="InterPro" id="IPR030662">
    <property type="entry name" value="DPH6/MJ0570"/>
</dbReference>
<reference evidence="3" key="4">
    <citation type="submission" date="2022-10" db="EMBL/GenBank/DDBJ databases">
        <authorList>
            <person name="Aires J."/>
            <person name="Mesa V."/>
        </authorList>
    </citation>
    <scope>NUCLEOTIDE SEQUENCE</scope>
    <source>
        <strain evidence="3">Clostridium neonatale JD116</strain>
    </source>
</reference>
<keyword evidence="6" id="KW-1185">Reference proteome</keyword>
<organism evidence="4 6">
    <name type="scientific">Clostridium neonatale</name>
    <dbReference type="NCBI Taxonomy" id="137838"/>
    <lineage>
        <taxon>Bacteria</taxon>
        <taxon>Bacillati</taxon>
        <taxon>Bacillota</taxon>
        <taxon>Clostridia</taxon>
        <taxon>Eubacteriales</taxon>
        <taxon>Clostridiaceae</taxon>
        <taxon>Clostridium</taxon>
    </lineage>
</organism>
<evidence type="ECO:0000313" key="2">
    <source>
        <dbReference type="EMBL" id="CAG9709213.1"/>
    </source>
</evidence>
<dbReference type="RefSeq" id="WP_058294664.1">
    <property type="nucleotide sequence ID" value="NZ_CAKJVD010000032.1"/>
</dbReference>
<dbReference type="Proteomes" id="UP000220840">
    <property type="component" value="Unassembled WGS sequence"/>
</dbReference>
<name>A0A2A7MFZ8_9CLOT</name>
<dbReference type="EMBL" id="PDCJ01000001">
    <property type="protein sequence ID" value="PEG30490.1"/>
    <property type="molecule type" value="Genomic_DNA"/>
</dbReference>
<dbReference type="NCBIfam" id="TIGR00290">
    <property type="entry name" value="MJ0570_dom"/>
    <property type="match status" value="1"/>
</dbReference>
<dbReference type="Proteomes" id="UP001189143">
    <property type="component" value="Unassembled WGS sequence"/>
</dbReference>
<dbReference type="EC" id="2.8.1.-" evidence="5"/>
<gene>
    <name evidence="5" type="primary">mnmA_2</name>
    <name evidence="3" type="ORF">CNEO2_860018</name>
    <name evidence="2" type="ORF">CNEO_44064</name>
    <name evidence="5" type="ORF">CNEONATNEC25_01483</name>
    <name evidence="4" type="ORF">CQ394_01845</name>
</gene>
<dbReference type="PIRSF" id="PIRSF039123">
    <property type="entry name" value="Diphthamide_synthase"/>
    <property type="match status" value="1"/>
</dbReference>
<dbReference type="InterPro" id="IPR002761">
    <property type="entry name" value="Diphthami_syn_dom"/>
</dbReference>
<sequence>MENKKVVISFSGGKDSTLSLYRMIKQGYEIIGLLVTFDENNNSCFHKIPEKIFEYISKSLQIDLYKIECSNEKIYEKEFEKTLKKAKNNGADICVFGDIDIEHHKKWGIDRCKNAEVEAYFPLWQEDREKLTHEFIDSGFNAIIKKVDLKKLSENYLGKTLTNDLVDDIKNLGCDPCGENGEYHTLVIDGPIFSKKIEMNIIGKEIVGEYGYLIVS</sequence>
<proteinExistence type="predicted"/>
<reference evidence="5 7" key="2">
    <citation type="submission" date="2018-06" db="EMBL/GenBank/DDBJ databases">
        <authorList>
            <consortium name="IHU Genomes"/>
        </authorList>
    </citation>
    <scope>NUCLEOTIDE SEQUENCE [LARGE SCALE GENOMIC DNA]</scope>
    <source>
        <strain evidence="5 7">NEC25</strain>
    </source>
</reference>
<evidence type="ECO:0000313" key="5">
    <source>
        <dbReference type="EMBL" id="VCT83885.1"/>
    </source>
</evidence>
<dbReference type="Proteomes" id="UP000431451">
    <property type="component" value="Unassembled WGS sequence"/>
</dbReference>
<dbReference type="EMBL" id="CAMTCP010000288">
    <property type="protein sequence ID" value="CAI3691961.1"/>
    <property type="molecule type" value="Genomic_DNA"/>
</dbReference>
<dbReference type="Gene3D" id="3.90.1490.10">
    <property type="entry name" value="putative n-type atp pyrophosphatase, domain 2"/>
    <property type="match status" value="1"/>
</dbReference>
<keyword evidence="5" id="KW-0808">Transferase</keyword>
<dbReference type="Pfam" id="PF01902">
    <property type="entry name" value="Diphthami_syn_2"/>
    <property type="match status" value="1"/>
</dbReference>
<dbReference type="PANTHER" id="PTHR12196">
    <property type="entry name" value="DOMAIN OF UNKNOWN FUNCTION 71 DUF71 -CONTAINING PROTEIN"/>
    <property type="match status" value="1"/>
</dbReference>
<dbReference type="Gene3D" id="3.40.50.620">
    <property type="entry name" value="HUPs"/>
    <property type="match status" value="1"/>
</dbReference>
<feature type="domain" description="Diphthamide synthase" evidence="1">
    <location>
        <begin position="5"/>
        <end position="215"/>
    </location>
</feature>
<protein>
    <submittedName>
        <fullName evidence="2 4">ATP-binding protein</fullName>
    </submittedName>
    <submittedName>
        <fullName evidence="5">tRNA-specific 2-thiouridylase MnmA</fullName>
        <ecNumber evidence="5">2.8.1.-</ecNumber>
    </submittedName>
</protein>
<keyword evidence="4" id="KW-0067">ATP-binding</keyword>
<dbReference type="EMBL" id="CAKJVE010000004">
    <property type="protein sequence ID" value="CAG9709213.1"/>
    <property type="molecule type" value="Genomic_DNA"/>
</dbReference>
<dbReference type="EMBL" id="UWJD01000001">
    <property type="protein sequence ID" value="VCT83885.1"/>
    <property type="molecule type" value="Genomic_DNA"/>
</dbReference>
<dbReference type="InterPro" id="IPR014729">
    <property type="entry name" value="Rossmann-like_a/b/a_fold"/>
</dbReference>
<evidence type="ECO:0000259" key="1">
    <source>
        <dbReference type="Pfam" id="PF01902"/>
    </source>
</evidence>
<reference evidence="2" key="3">
    <citation type="submission" date="2021-10" db="EMBL/GenBank/DDBJ databases">
        <authorList>
            <person name="Mesa V."/>
        </authorList>
    </citation>
    <scope>NUCLEOTIDE SEQUENCE</scope>
    <source>
        <strain evidence="2">CC3_PB</strain>
    </source>
</reference>
<dbReference type="AlphaFoldDB" id="A0A2A7MFZ8"/>
<evidence type="ECO:0000313" key="7">
    <source>
        <dbReference type="Proteomes" id="UP000431451"/>
    </source>
</evidence>
<accession>A0A2A7MFZ8</accession>
<dbReference type="SUPFAM" id="SSF52402">
    <property type="entry name" value="Adenine nucleotide alpha hydrolases-like"/>
    <property type="match status" value="1"/>
</dbReference>
<evidence type="ECO:0000313" key="4">
    <source>
        <dbReference type="EMBL" id="PEG30490.1"/>
    </source>
</evidence>
<dbReference type="Proteomes" id="UP000789738">
    <property type="component" value="Unassembled WGS sequence"/>
</dbReference>
<dbReference type="GO" id="GO:0017178">
    <property type="term" value="F:diphthine-ammonia ligase activity"/>
    <property type="evidence" value="ECO:0007669"/>
    <property type="project" value="TreeGrafter"/>
</dbReference>
<evidence type="ECO:0000313" key="6">
    <source>
        <dbReference type="Proteomes" id="UP000220840"/>
    </source>
</evidence>
<dbReference type="PANTHER" id="PTHR12196:SF2">
    <property type="entry name" value="DIPHTHINE--AMMONIA LIGASE"/>
    <property type="match status" value="1"/>
</dbReference>
<evidence type="ECO:0000313" key="3">
    <source>
        <dbReference type="EMBL" id="CAI3691961.1"/>
    </source>
</evidence>
<dbReference type="OrthoDB" id="3572539at2"/>